<evidence type="ECO:0000313" key="2">
    <source>
        <dbReference type="Proteomes" id="UP000814140"/>
    </source>
</evidence>
<protein>
    <submittedName>
        <fullName evidence="1">Uncharacterized protein</fullName>
    </submittedName>
</protein>
<comment type="caution">
    <text evidence="1">The sequence shown here is derived from an EMBL/GenBank/DDBJ whole genome shotgun (WGS) entry which is preliminary data.</text>
</comment>
<name>A0ACB8SXD2_9AGAM</name>
<sequence length="307" mass="32608">MPSATAELTAVVSLESPRPVPNKSRTVVLDAGIYNSADPTAEPMYAALRFYNEHNVVLPEDGGLFFVTAKVAKWKKGLESVSDGLSDGDYDILGDIMELIPINGNSDVVDPRQHRATIRCSGTVSSVDPKAASFKLPASQWTMADSSGIFPAKVVIPKESKWKDRAKALPSVGSIVSFSGYLAGAEKDANGAIVNFVVEVSRHLEFLGRTSASPSTPPSGELCTSNAVQGSRSKLRFSLSGSNTLSDLPSTPSPKALGKRPQREESNDDIFASSSASSPTPGPSANKRRRVEKENNDGVVTPQSSEQ</sequence>
<reference evidence="1" key="1">
    <citation type="submission" date="2021-03" db="EMBL/GenBank/DDBJ databases">
        <authorList>
            <consortium name="DOE Joint Genome Institute"/>
            <person name="Ahrendt S."/>
            <person name="Looney B.P."/>
            <person name="Miyauchi S."/>
            <person name="Morin E."/>
            <person name="Drula E."/>
            <person name="Courty P.E."/>
            <person name="Chicoki N."/>
            <person name="Fauchery L."/>
            <person name="Kohler A."/>
            <person name="Kuo A."/>
            <person name="Labutti K."/>
            <person name="Pangilinan J."/>
            <person name="Lipzen A."/>
            <person name="Riley R."/>
            <person name="Andreopoulos W."/>
            <person name="He G."/>
            <person name="Johnson J."/>
            <person name="Barry K.W."/>
            <person name="Grigoriev I.V."/>
            <person name="Nagy L."/>
            <person name="Hibbett D."/>
            <person name="Henrissat B."/>
            <person name="Matheny P.B."/>
            <person name="Labbe J."/>
            <person name="Martin F."/>
        </authorList>
    </citation>
    <scope>NUCLEOTIDE SEQUENCE</scope>
    <source>
        <strain evidence="1">HHB10654</strain>
    </source>
</reference>
<gene>
    <name evidence="1" type="ORF">BV25DRAFT_1887140</name>
</gene>
<proteinExistence type="predicted"/>
<evidence type="ECO:0000313" key="1">
    <source>
        <dbReference type="EMBL" id="KAI0061144.1"/>
    </source>
</evidence>
<accession>A0ACB8SXD2</accession>
<dbReference type="Proteomes" id="UP000814140">
    <property type="component" value="Unassembled WGS sequence"/>
</dbReference>
<keyword evidence="2" id="KW-1185">Reference proteome</keyword>
<organism evidence="1 2">
    <name type="scientific">Artomyces pyxidatus</name>
    <dbReference type="NCBI Taxonomy" id="48021"/>
    <lineage>
        <taxon>Eukaryota</taxon>
        <taxon>Fungi</taxon>
        <taxon>Dikarya</taxon>
        <taxon>Basidiomycota</taxon>
        <taxon>Agaricomycotina</taxon>
        <taxon>Agaricomycetes</taxon>
        <taxon>Russulales</taxon>
        <taxon>Auriscalpiaceae</taxon>
        <taxon>Artomyces</taxon>
    </lineage>
</organism>
<reference evidence="1" key="2">
    <citation type="journal article" date="2022" name="New Phytol.">
        <title>Evolutionary transition to the ectomycorrhizal habit in the genomes of a hyperdiverse lineage of mushroom-forming fungi.</title>
        <authorList>
            <person name="Looney B."/>
            <person name="Miyauchi S."/>
            <person name="Morin E."/>
            <person name="Drula E."/>
            <person name="Courty P.E."/>
            <person name="Kohler A."/>
            <person name="Kuo A."/>
            <person name="LaButti K."/>
            <person name="Pangilinan J."/>
            <person name="Lipzen A."/>
            <person name="Riley R."/>
            <person name="Andreopoulos W."/>
            <person name="He G."/>
            <person name="Johnson J."/>
            <person name="Nolan M."/>
            <person name="Tritt A."/>
            <person name="Barry K.W."/>
            <person name="Grigoriev I.V."/>
            <person name="Nagy L.G."/>
            <person name="Hibbett D."/>
            <person name="Henrissat B."/>
            <person name="Matheny P.B."/>
            <person name="Labbe J."/>
            <person name="Martin F.M."/>
        </authorList>
    </citation>
    <scope>NUCLEOTIDE SEQUENCE</scope>
    <source>
        <strain evidence="1">HHB10654</strain>
    </source>
</reference>
<dbReference type="EMBL" id="MU277214">
    <property type="protein sequence ID" value="KAI0061144.1"/>
    <property type="molecule type" value="Genomic_DNA"/>
</dbReference>